<keyword evidence="7 10" id="KW-0119">Carbohydrate metabolism</keyword>
<accession>A0ABY6UQI6</accession>
<reference evidence="12 13" key="1">
    <citation type="submission" date="2019-06" db="EMBL/GenBank/DDBJ databases">
        <authorList>
            <person name="Broberg M."/>
        </authorList>
    </citation>
    <scope>NUCLEOTIDE SEQUENCE [LARGE SCALE GENOMIC DNA]</scope>
</reference>
<dbReference type="InterPro" id="IPR002772">
    <property type="entry name" value="Glyco_hydro_3_C"/>
</dbReference>
<evidence type="ECO:0000259" key="11">
    <source>
        <dbReference type="PROSITE" id="PS51820"/>
    </source>
</evidence>
<comment type="similarity">
    <text evidence="3 10">Belongs to the glycosyl hydrolase 3 family.</text>
</comment>
<dbReference type="InterPro" id="IPR037524">
    <property type="entry name" value="PA14/GLEYA"/>
</dbReference>
<comment type="pathway">
    <text evidence="2 10">Glycan metabolism; cellulose degradation.</text>
</comment>
<dbReference type="PANTHER" id="PTHR42715">
    <property type="entry name" value="BETA-GLUCOSIDASE"/>
    <property type="match status" value="1"/>
</dbReference>
<dbReference type="Pfam" id="PF00933">
    <property type="entry name" value="Glyco_hydro_3"/>
    <property type="match status" value="1"/>
</dbReference>
<dbReference type="SMART" id="SM01217">
    <property type="entry name" value="Fn3_like"/>
    <property type="match status" value="1"/>
</dbReference>
<dbReference type="InterPro" id="IPR036881">
    <property type="entry name" value="Glyco_hydro_3_C_sf"/>
</dbReference>
<protein>
    <recommendedName>
        <fullName evidence="4 10">beta-glucosidase</fullName>
        <ecNumber evidence="4 10">3.2.1.21</ecNumber>
    </recommendedName>
</protein>
<dbReference type="EMBL" id="CABFNS010000851">
    <property type="protein sequence ID" value="VUC32424.1"/>
    <property type="molecule type" value="Genomic_DNA"/>
</dbReference>
<dbReference type="PANTHER" id="PTHR42715:SF13">
    <property type="entry name" value="BETA-GLUCOSIDASE K-RELATED"/>
    <property type="match status" value="1"/>
</dbReference>
<sequence>MRVYLSSGADAIYFTGKDAWHTFDIPRLNVPSIRCTDGPNGARGTKFTAGVPAACLPCGTALGATWNKSLIKKAGNLIGLEVKAKGAQVWLGPTVNMHRSPLGGRGFESFSEDPYLSGKLAGSYIYGAQSTGIVSTLKHFVANDQEHERMAVDVRITDRALREIYLLPFQIALKEGQPGAVMTSYNKVNGLHVSENPILLEDILRGEWGFKGMIMSDWYGTYSTVEALNAGLDLEMPGPARLRGILADLAISSRKVSRATLDARARNVLNLVKRCAKIEGVSPRETTRDMPDDRALNRKLAAESVVLLKNDCNILPIPEHVDEIALIGPNMKNGAYCGGGSAQLDSYYVVTNYQGITDRMTNFGENKDVKIHYEVGAHAWGFLPLLGSKVTTPDGGTNGLRMRFFAEPPSDQFREYVDEMEIKDSTWQLMGYSHPKLGPRFWADVEGTVRVAEDGNYELGIACCGTAVLFVDGNMIIDNASSQEPGNSFFGRGTTEKKANLNLKAGREYQILLQFGSLPTSKIYKEGVVAYGAGAGRIGMWPVVDPDEAIAKAVTLARKCKYTVVCVGLDKDLESEGYDRPDMNLPEATNRLVEKVLDVNPDAIIITQSGSPINMQPWASRTTTQVHMWYGGNETGNGLADVLFGHENPSGKLPVTFPNRIEDTPAFLNFESERGSVVYGEGIYVGYRYYEKLKRAVTFPYGSVQDFPCLAKLRSVAGNTCSHLTFKFGLISLMVISPSETFANFKINRHGLSYTSFLFSDLVVSSHEVSLLVRNTGPVEGATVVQLYISPAPTNSISRPLKELKGFKKVFLLPGEERSIQIPLGRLATSFWDETLGCWLSEQGDYGVHIGHSSADICLSGTLQVHETVTWSGLG</sequence>
<dbReference type="InterPro" id="IPR011658">
    <property type="entry name" value="PA14_dom"/>
</dbReference>
<comment type="caution">
    <text evidence="12">The sequence shown here is derived from an EMBL/GenBank/DDBJ whole genome shotgun (WGS) entry which is preliminary data.</text>
</comment>
<keyword evidence="13" id="KW-1185">Reference proteome</keyword>
<comment type="catalytic activity">
    <reaction evidence="1 10">
        <text>Hydrolysis of terminal, non-reducing beta-D-glucosyl residues with release of beta-D-glucose.</text>
        <dbReference type="EC" id="3.2.1.21"/>
    </reaction>
</comment>
<evidence type="ECO:0000256" key="8">
    <source>
        <dbReference type="ARBA" id="ARBA00023295"/>
    </source>
</evidence>
<dbReference type="Pfam" id="PF07691">
    <property type="entry name" value="PA14"/>
    <property type="match status" value="1"/>
</dbReference>
<dbReference type="SMART" id="SM00758">
    <property type="entry name" value="PA14"/>
    <property type="match status" value="1"/>
</dbReference>
<evidence type="ECO:0000256" key="6">
    <source>
        <dbReference type="ARBA" id="ARBA00023180"/>
    </source>
</evidence>
<dbReference type="InterPro" id="IPR017853">
    <property type="entry name" value="GH"/>
</dbReference>
<name>A0ABY6UQI6_BIOOC</name>
<evidence type="ECO:0000256" key="10">
    <source>
        <dbReference type="RuleBase" id="RU361161"/>
    </source>
</evidence>
<dbReference type="Pfam" id="PF14310">
    <property type="entry name" value="Fn3-like"/>
    <property type="match status" value="1"/>
</dbReference>
<dbReference type="Gene3D" id="3.40.50.1700">
    <property type="entry name" value="Glycoside hydrolase family 3 C-terminal domain"/>
    <property type="match status" value="1"/>
</dbReference>
<keyword evidence="5 10" id="KW-0378">Hydrolase</keyword>
<dbReference type="InterPro" id="IPR050288">
    <property type="entry name" value="Cellulose_deg_GH3"/>
</dbReference>
<proteinExistence type="inferred from homology"/>
<feature type="domain" description="PA14" evidence="11">
    <location>
        <begin position="395"/>
        <end position="554"/>
    </location>
</feature>
<evidence type="ECO:0000256" key="5">
    <source>
        <dbReference type="ARBA" id="ARBA00022801"/>
    </source>
</evidence>
<evidence type="ECO:0000256" key="4">
    <source>
        <dbReference type="ARBA" id="ARBA00012744"/>
    </source>
</evidence>
<dbReference type="PRINTS" id="PR00133">
    <property type="entry name" value="GLHYDRLASE3"/>
</dbReference>
<evidence type="ECO:0000256" key="7">
    <source>
        <dbReference type="ARBA" id="ARBA00023277"/>
    </source>
</evidence>
<dbReference type="InterPro" id="IPR013783">
    <property type="entry name" value="Ig-like_fold"/>
</dbReference>
<keyword evidence="6" id="KW-0325">Glycoprotein</keyword>
<dbReference type="EC" id="3.2.1.21" evidence="4 10"/>
<dbReference type="Gene3D" id="3.20.20.300">
    <property type="entry name" value="Glycoside hydrolase, family 3, N-terminal domain"/>
    <property type="match status" value="1"/>
</dbReference>
<organism evidence="12 13">
    <name type="scientific">Bionectria ochroleuca</name>
    <name type="common">Gliocladium roseum</name>
    <dbReference type="NCBI Taxonomy" id="29856"/>
    <lineage>
        <taxon>Eukaryota</taxon>
        <taxon>Fungi</taxon>
        <taxon>Dikarya</taxon>
        <taxon>Ascomycota</taxon>
        <taxon>Pezizomycotina</taxon>
        <taxon>Sordariomycetes</taxon>
        <taxon>Hypocreomycetidae</taxon>
        <taxon>Hypocreales</taxon>
        <taxon>Bionectriaceae</taxon>
        <taxon>Clonostachys</taxon>
    </lineage>
</organism>
<dbReference type="Pfam" id="PF01915">
    <property type="entry name" value="Glyco_hydro_3_C"/>
    <property type="match status" value="1"/>
</dbReference>
<gene>
    <name evidence="12" type="ORF">CLO192961_LOCUS328667</name>
</gene>
<evidence type="ECO:0000313" key="13">
    <source>
        <dbReference type="Proteomes" id="UP000766486"/>
    </source>
</evidence>
<dbReference type="PROSITE" id="PS00775">
    <property type="entry name" value="GLYCOSYL_HYDROL_F3"/>
    <property type="match status" value="1"/>
</dbReference>
<keyword evidence="9 10" id="KW-0624">Polysaccharide degradation</keyword>
<dbReference type="InterPro" id="IPR001764">
    <property type="entry name" value="Glyco_hydro_3_N"/>
</dbReference>
<evidence type="ECO:0000256" key="3">
    <source>
        <dbReference type="ARBA" id="ARBA00005336"/>
    </source>
</evidence>
<evidence type="ECO:0000256" key="2">
    <source>
        <dbReference type="ARBA" id="ARBA00004987"/>
    </source>
</evidence>
<dbReference type="Gene3D" id="2.60.40.10">
    <property type="entry name" value="Immunoglobulins"/>
    <property type="match status" value="1"/>
</dbReference>
<dbReference type="Gene3D" id="2.60.120.260">
    <property type="entry name" value="Galactose-binding domain-like"/>
    <property type="match status" value="1"/>
</dbReference>
<dbReference type="PROSITE" id="PS51820">
    <property type="entry name" value="PA14"/>
    <property type="match status" value="1"/>
</dbReference>
<dbReference type="SUPFAM" id="SSF52279">
    <property type="entry name" value="Beta-D-glucan exohydrolase, C-terminal domain"/>
    <property type="match status" value="1"/>
</dbReference>
<evidence type="ECO:0000313" key="12">
    <source>
        <dbReference type="EMBL" id="VUC32424.1"/>
    </source>
</evidence>
<dbReference type="SUPFAM" id="SSF51445">
    <property type="entry name" value="(Trans)glycosidases"/>
    <property type="match status" value="1"/>
</dbReference>
<dbReference type="InterPro" id="IPR036962">
    <property type="entry name" value="Glyco_hydro_3_N_sf"/>
</dbReference>
<evidence type="ECO:0000256" key="1">
    <source>
        <dbReference type="ARBA" id="ARBA00000448"/>
    </source>
</evidence>
<dbReference type="Proteomes" id="UP000766486">
    <property type="component" value="Unassembled WGS sequence"/>
</dbReference>
<evidence type="ECO:0000256" key="9">
    <source>
        <dbReference type="ARBA" id="ARBA00023326"/>
    </source>
</evidence>
<keyword evidence="8 10" id="KW-0326">Glycosidase</keyword>
<dbReference type="InterPro" id="IPR026891">
    <property type="entry name" value="Fn3-like"/>
</dbReference>
<dbReference type="InterPro" id="IPR019800">
    <property type="entry name" value="Glyco_hydro_3_AS"/>
</dbReference>